<dbReference type="HOGENOM" id="CLU_155662_0_0_2"/>
<feature type="transmembrane region" description="Helical" evidence="1">
    <location>
        <begin position="53"/>
        <end position="75"/>
    </location>
</feature>
<accession>B9LQ10</accession>
<dbReference type="GeneID" id="7400063"/>
<dbReference type="KEGG" id="hla:Hlac_1870"/>
<dbReference type="AlphaFoldDB" id="B9LQ10"/>
<reference evidence="2 3" key="1">
    <citation type="journal article" date="2016" name="Stand. Genomic Sci.">
        <title>Complete genome sequence of the Antarctic Halorubrum lacusprofundi type strain ACAM 34.</title>
        <authorList>
            <person name="Anderson I.J."/>
            <person name="DasSarma P."/>
            <person name="Lucas S."/>
            <person name="Copeland A."/>
            <person name="Lapidus A."/>
            <person name="Del Rio T.G."/>
            <person name="Tice H."/>
            <person name="Dalin E."/>
            <person name="Bruce D.C."/>
            <person name="Goodwin L."/>
            <person name="Pitluck S."/>
            <person name="Sims D."/>
            <person name="Brettin T.S."/>
            <person name="Detter J.C."/>
            <person name="Han C.S."/>
            <person name="Larimer F."/>
            <person name="Hauser L."/>
            <person name="Land M."/>
            <person name="Ivanova N."/>
            <person name="Richardson P."/>
            <person name="Cavicchioli R."/>
            <person name="DasSarma S."/>
            <person name="Woese C.R."/>
            <person name="Kyrpides N.C."/>
        </authorList>
    </citation>
    <scope>NUCLEOTIDE SEQUENCE [LARGE SCALE GENOMIC DNA]</scope>
    <source>
        <strain evidence="3">ATCC 49239 / DSM 5036 / JCM 8891 / ACAM 34</strain>
    </source>
</reference>
<dbReference type="eggNOG" id="arCOG03909">
    <property type="taxonomic scope" value="Archaea"/>
</dbReference>
<keyword evidence="1" id="KW-0472">Membrane</keyword>
<dbReference type="Proteomes" id="UP000000740">
    <property type="component" value="Chromosome 1"/>
</dbReference>
<organism evidence="2 3">
    <name type="scientific">Halorubrum lacusprofundi (strain ATCC 49239 / DSM 5036 / JCM 8891 / ACAM 34)</name>
    <dbReference type="NCBI Taxonomy" id="416348"/>
    <lineage>
        <taxon>Archaea</taxon>
        <taxon>Methanobacteriati</taxon>
        <taxon>Methanobacteriota</taxon>
        <taxon>Stenosarchaea group</taxon>
        <taxon>Halobacteria</taxon>
        <taxon>Halobacteriales</taxon>
        <taxon>Haloferacaceae</taxon>
        <taxon>Halorubrum</taxon>
    </lineage>
</organism>
<evidence type="ECO:0008006" key="4">
    <source>
        <dbReference type="Google" id="ProtNLM"/>
    </source>
</evidence>
<name>B9LQ10_HALLT</name>
<keyword evidence="1" id="KW-1133">Transmembrane helix</keyword>
<evidence type="ECO:0000313" key="2">
    <source>
        <dbReference type="EMBL" id="ACM57448.1"/>
    </source>
</evidence>
<sequence>MAQSDGFDRLLVLVVAIVILLPVLMMVFAWPMMTMWGSGHMWDGGMWNGAGASWMWLVMWIVPLVIFLGGGYLLYRVFNPPNSNDTDAALEELRLTYARGDLSEEEFEQRRERLDRSE</sequence>
<evidence type="ECO:0000256" key="1">
    <source>
        <dbReference type="SAM" id="Phobius"/>
    </source>
</evidence>
<feature type="transmembrane region" description="Helical" evidence="1">
    <location>
        <begin position="12"/>
        <end position="33"/>
    </location>
</feature>
<dbReference type="RefSeq" id="WP_009762250.1">
    <property type="nucleotide sequence ID" value="NC_012029.1"/>
</dbReference>
<proteinExistence type="predicted"/>
<protein>
    <recommendedName>
        <fullName evidence="4">SHOCT domain-containing protein</fullName>
    </recommendedName>
</protein>
<keyword evidence="1" id="KW-0812">Transmembrane</keyword>
<keyword evidence="3" id="KW-1185">Reference proteome</keyword>
<dbReference type="GeneID" id="25143271"/>
<evidence type="ECO:0000313" key="3">
    <source>
        <dbReference type="Proteomes" id="UP000000740"/>
    </source>
</evidence>
<dbReference type="EMBL" id="CP001365">
    <property type="protein sequence ID" value="ACM57448.1"/>
    <property type="molecule type" value="Genomic_DNA"/>
</dbReference>
<gene>
    <name evidence="2" type="ordered locus">Hlac_1870</name>
</gene>